<dbReference type="Proteomes" id="UP000598971">
    <property type="component" value="Unassembled WGS sequence"/>
</dbReference>
<comment type="caution">
    <text evidence="1">The sequence shown here is derived from an EMBL/GenBank/DDBJ whole genome shotgun (WGS) entry which is preliminary data.</text>
</comment>
<name>A0A8J8FKD4_9BACT</name>
<evidence type="ECO:0000313" key="1">
    <source>
        <dbReference type="EMBL" id="NNV56634.1"/>
    </source>
</evidence>
<dbReference type="RefSeq" id="WP_171608580.1">
    <property type="nucleotide sequence ID" value="NZ_WHPF01000010.1"/>
</dbReference>
<protein>
    <submittedName>
        <fullName evidence="1">Uncharacterized protein</fullName>
    </submittedName>
</protein>
<dbReference type="AlphaFoldDB" id="A0A8J8FKD4"/>
<sequence length="92" mass="10401">MEDKRLIYATPFILIKGLEITNTVNVSVVFCGPARSNAIGLYLPRSVQGSSFVAAYIRYVYLPILINKSIAFYNQNNKTADAHYRSISVRRK</sequence>
<proteinExistence type="predicted"/>
<dbReference type="EMBL" id="WHPF01000010">
    <property type="protein sequence ID" value="NNV56634.1"/>
    <property type="molecule type" value="Genomic_DNA"/>
</dbReference>
<keyword evidence="2" id="KW-1185">Reference proteome</keyword>
<accession>A0A8J8FKD4</accession>
<evidence type="ECO:0000313" key="2">
    <source>
        <dbReference type="Proteomes" id="UP000598971"/>
    </source>
</evidence>
<reference evidence="1" key="1">
    <citation type="submission" date="2019-10" db="EMBL/GenBank/DDBJ databases">
        <title>Draft genome sequence of Panacibacter sp. KCS-6.</title>
        <authorList>
            <person name="Yim K.J."/>
        </authorList>
    </citation>
    <scope>NUCLEOTIDE SEQUENCE</scope>
    <source>
        <strain evidence="1">KCS-6</strain>
    </source>
</reference>
<gene>
    <name evidence="1" type="ORF">GD597_14270</name>
</gene>
<organism evidence="1 2">
    <name type="scientific">Limnovirga soli</name>
    <dbReference type="NCBI Taxonomy" id="2656915"/>
    <lineage>
        <taxon>Bacteria</taxon>
        <taxon>Pseudomonadati</taxon>
        <taxon>Bacteroidota</taxon>
        <taxon>Chitinophagia</taxon>
        <taxon>Chitinophagales</taxon>
        <taxon>Chitinophagaceae</taxon>
        <taxon>Limnovirga</taxon>
    </lineage>
</organism>